<dbReference type="Proteomes" id="UP000243589">
    <property type="component" value="Unassembled WGS sequence"/>
</dbReference>
<feature type="transmembrane region" description="Helical" evidence="2">
    <location>
        <begin position="174"/>
        <end position="194"/>
    </location>
</feature>
<keyword evidence="2" id="KW-0812">Transmembrane</keyword>
<evidence type="ECO:0008006" key="5">
    <source>
        <dbReference type="Google" id="ProtNLM"/>
    </source>
</evidence>
<dbReference type="EMBL" id="LQQC01000005">
    <property type="protein sequence ID" value="KXZ59166.1"/>
    <property type="molecule type" value="Genomic_DNA"/>
</dbReference>
<proteinExistence type="predicted"/>
<keyword evidence="2" id="KW-0472">Membrane</keyword>
<accession>A0A150HAR6</accession>
<keyword evidence="4" id="KW-1185">Reference proteome</keyword>
<organism evidence="3 4">
    <name type="scientific">Brevibacterium ravenspurgense</name>
    <dbReference type="NCBI Taxonomy" id="479117"/>
    <lineage>
        <taxon>Bacteria</taxon>
        <taxon>Bacillati</taxon>
        <taxon>Actinomycetota</taxon>
        <taxon>Actinomycetes</taxon>
        <taxon>Micrococcales</taxon>
        <taxon>Brevibacteriaceae</taxon>
        <taxon>Brevibacterium</taxon>
    </lineage>
</organism>
<evidence type="ECO:0000256" key="2">
    <source>
        <dbReference type="SAM" id="Phobius"/>
    </source>
</evidence>
<comment type="caution">
    <text evidence="3">The sequence shown here is derived from an EMBL/GenBank/DDBJ whole genome shotgun (WGS) entry which is preliminary data.</text>
</comment>
<reference evidence="3 4" key="1">
    <citation type="submission" date="2016-01" db="EMBL/GenBank/DDBJ databases">
        <title>Use of Whole Genome Sequencing to ascertain that Brevibacterium massiliense (Roux, Raoult 2009) is a later heterotypic synonym of Brevibacterium ravenspurgense (Mages 2008).</title>
        <authorList>
            <person name="Bernier A.-M."/>
            <person name="Burdz T."/>
            <person name="Huynh C."/>
            <person name="Pachecho A.L."/>
            <person name="Wiebe D."/>
            <person name="Bonner C."/>
            <person name="Bernard K."/>
        </authorList>
    </citation>
    <scope>NUCLEOTIDE SEQUENCE [LARGE SCALE GENOMIC DNA]</scope>
    <source>
        <strain evidence="3 4">CCUG56047</strain>
    </source>
</reference>
<name>A0A150HAR6_9MICO</name>
<feature type="region of interest" description="Disordered" evidence="1">
    <location>
        <begin position="204"/>
        <end position="226"/>
    </location>
</feature>
<gene>
    <name evidence="3" type="ORF">Bravens_00413</name>
</gene>
<evidence type="ECO:0000256" key="1">
    <source>
        <dbReference type="SAM" id="MobiDB-lite"/>
    </source>
</evidence>
<protein>
    <recommendedName>
        <fullName evidence="5">Apolipoprotein A1/A4/E domain protein</fullName>
    </recommendedName>
</protein>
<dbReference type="AlphaFoldDB" id="A0A150HAR6"/>
<evidence type="ECO:0000313" key="4">
    <source>
        <dbReference type="Proteomes" id="UP000243589"/>
    </source>
</evidence>
<dbReference type="PATRIC" id="fig|479117.4.peg.411"/>
<dbReference type="RefSeq" id="WP_157452682.1">
    <property type="nucleotide sequence ID" value="NZ_LQQC01000005.1"/>
</dbReference>
<evidence type="ECO:0000313" key="3">
    <source>
        <dbReference type="EMBL" id="KXZ59166.1"/>
    </source>
</evidence>
<sequence length="271" mass="29340">MFKKKSAPKSFLENVDNAVHNLTEKAGQLLQDGTEAARPALKEAGDRLQKTADNVRPQLEDWAEQGLGKIEDGLEYGRSKAAEAQGLLVARGGERASDHAKTIAAGSKDAAKAIRNAETPKALDELIERVTGKKGQVKKFKKLAAKRADELAKASRKASKQAAKEARKAQGKRGMWIVWLLALTGVGLIGYYVWTKVKPVEDPWPEPLPGNRPADARPVGSHRTTTVVEDVPAPLNEDGEVIVEQDGRNVAEGDAAVVNDLIDEDEEQDKA</sequence>
<keyword evidence="2" id="KW-1133">Transmembrane helix</keyword>